<sequence>MEIKKIDEEFSVCQVEAYTYANLDSEYCFLGKTDEEKSLVCPVSEVPANVIKRDDGWRAFRIQGVLDFSLIGILAKIASVLADNGISIFAVSTYNTDYVMVKKENFQKALEVLAVAGYDIVD</sequence>
<dbReference type="PIRSF" id="PIRSF008459">
    <property type="entry name" value="UCP008459"/>
    <property type="match status" value="1"/>
</dbReference>
<dbReference type="InterPro" id="IPR027795">
    <property type="entry name" value="CASTOR_ACT_dom"/>
</dbReference>
<reference evidence="2 3" key="1">
    <citation type="submission" date="2018-08" db="EMBL/GenBank/DDBJ databases">
        <title>A genome reference for cultivated species of the human gut microbiota.</title>
        <authorList>
            <person name="Zou Y."/>
            <person name="Xue W."/>
            <person name="Luo G."/>
        </authorList>
    </citation>
    <scope>NUCLEOTIDE SEQUENCE [LARGE SCALE GENOMIC DNA]</scope>
    <source>
        <strain evidence="2 3">AF22-21</strain>
    </source>
</reference>
<evidence type="ECO:0000313" key="2">
    <source>
        <dbReference type="EMBL" id="RGS40921.1"/>
    </source>
</evidence>
<proteinExistence type="predicted"/>
<dbReference type="Pfam" id="PF13840">
    <property type="entry name" value="ACT_7"/>
    <property type="match status" value="1"/>
</dbReference>
<dbReference type="OrthoDB" id="5615858at2"/>
<dbReference type="InterPro" id="IPR045865">
    <property type="entry name" value="ACT-like_dom_sf"/>
</dbReference>
<dbReference type="Proteomes" id="UP000283295">
    <property type="component" value="Unassembled WGS sequence"/>
</dbReference>
<dbReference type="AlphaFoldDB" id="A0A3R5ZNB4"/>
<comment type="caution">
    <text evidence="2">The sequence shown here is derived from an EMBL/GenBank/DDBJ whole genome shotgun (WGS) entry which is preliminary data.</text>
</comment>
<dbReference type="InterPro" id="IPR051719">
    <property type="entry name" value="CASTOR_mTORC1"/>
</dbReference>
<dbReference type="PANTHER" id="PTHR31131:SF6">
    <property type="entry name" value="CASTOR ACT DOMAIN-CONTAINING PROTEIN"/>
    <property type="match status" value="1"/>
</dbReference>
<dbReference type="InterPro" id="IPR016540">
    <property type="entry name" value="UCP008459"/>
</dbReference>
<evidence type="ECO:0000259" key="1">
    <source>
        <dbReference type="Pfam" id="PF13840"/>
    </source>
</evidence>
<dbReference type="SUPFAM" id="SSF55021">
    <property type="entry name" value="ACT-like"/>
    <property type="match status" value="2"/>
</dbReference>
<name>A0A3R5ZNB4_9FIRM</name>
<dbReference type="EMBL" id="QRVK01000023">
    <property type="protein sequence ID" value="RGS40921.1"/>
    <property type="molecule type" value="Genomic_DNA"/>
</dbReference>
<dbReference type="PANTHER" id="PTHR31131">
    <property type="entry name" value="CHROMOSOME 1, WHOLE GENOME SHOTGUN SEQUENCE"/>
    <property type="match status" value="1"/>
</dbReference>
<organism evidence="2 3">
    <name type="scientific">Coprococcus eutactus</name>
    <dbReference type="NCBI Taxonomy" id="33043"/>
    <lineage>
        <taxon>Bacteria</taxon>
        <taxon>Bacillati</taxon>
        <taxon>Bacillota</taxon>
        <taxon>Clostridia</taxon>
        <taxon>Lachnospirales</taxon>
        <taxon>Lachnospiraceae</taxon>
        <taxon>Coprococcus</taxon>
    </lineage>
</organism>
<feature type="domain" description="CASTOR ACT" evidence="1">
    <location>
        <begin position="54"/>
        <end position="113"/>
    </location>
</feature>
<gene>
    <name evidence="2" type="ORF">DWX94_09275</name>
</gene>
<accession>A0A3R5ZNB4</accession>
<dbReference type="Gene3D" id="3.30.2130.10">
    <property type="entry name" value="VC0802-like"/>
    <property type="match status" value="1"/>
</dbReference>
<evidence type="ECO:0000313" key="3">
    <source>
        <dbReference type="Proteomes" id="UP000283295"/>
    </source>
</evidence>
<protein>
    <submittedName>
        <fullName evidence="2">ACT domain-containing protein</fullName>
    </submittedName>
</protein>